<dbReference type="GO" id="GO:0000381">
    <property type="term" value="P:regulation of alternative mRNA splicing, via spliceosome"/>
    <property type="evidence" value="ECO:0007669"/>
    <property type="project" value="TreeGrafter"/>
</dbReference>
<evidence type="ECO:0000256" key="4">
    <source>
        <dbReference type="ARBA" id="ARBA00022737"/>
    </source>
</evidence>
<dbReference type="AlphaFoldDB" id="A0A5J4YYE9"/>
<reference evidence="11" key="1">
    <citation type="journal article" date="2019" name="Nat. Commun.">
        <title>Expansion of phycobilisome linker gene families in mesophilic red algae.</title>
        <authorList>
            <person name="Lee J."/>
            <person name="Kim D."/>
            <person name="Bhattacharya D."/>
            <person name="Yoon H.S."/>
        </authorList>
    </citation>
    <scope>NUCLEOTIDE SEQUENCE [LARGE SCALE GENOMIC DNA]</scope>
    <source>
        <strain evidence="11">CCMP 1328</strain>
    </source>
</reference>
<feature type="compositionally biased region" description="Basic and acidic residues" evidence="7">
    <location>
        <begin position="466"/>
        <end position="481"/>
    </location>
</feature>
<dbReference type="Pfam" id="PF01805">
    <property type="entry name" value="Surp"/>
    <property type="match status" value="2"/>
</dbReference>
<dbReference type="GO" id="GO:0071013">
    <property type="term" value="C:catalytic step 2 spliceosome"/>
    <property type="evidence" value="ECO:0007669"/>
    <property type="project" value="TreeGrafter"/>
</dbReference>
<evidence type="ECO:0000313" key="10">
    <source>
        <dbReference type="EMBL" id="KAA8495653.1"/>
    </source>
</evidence>
<feature type="domain" description="SURP motif" evidence="9">
    <location>
        <begin position="176"/>
        <end position="218"/>
    </location>
</feature>
<dbReference type="GO" id="GO:0071004">
    <property type="term" value="C:U2-type prespliceosome"/>
    <property type="evidence" value="ECO:0007669"/>
    <property type="project" value="TreeGrafter"/>
</dbReference>
<sequence>MVTASTTPSLPEEDGKDGSPILPPPEIRTIIEKTVPFVRKNGLEFEAKVRAANASNVKFGFLDKSHPYHAFYQSRLHASEEDAEGRTTIEPPGHDADEALRARAPPDQDALVPPTGMMMGGTVTGMVEKRAQISKSRQALLEQSKTRPRTALDPPPVDVFSIPECSLVPTALELEVVKLTAQFTVCNPAAFLDVIRKKEQRNALFAFLQPLHPHHELFSKLCEAYRIIQTKDQTLVQRILRLLDSPEPVLDLMNQKMEWERHLHMERDDEEPSGASSGAEAGCTIDWHDFTTVETIDFEEDEHLPLPILSQDIARELQIRETAEAATVAQQNSEKPVDEDMDVDHHQTARGQENVAQDTGVAVSGQLVRLPTGQVVPLEDIARTMRAHLLDPKYKEERRIAADRRRIVNLVSGDEAAENLNRFSEARPRAIVQKNVNTANTPRRLSTNNVDPTPRTRSDAPLLPKRGVEDDRKEKLDDERRKKVPRVQHTSSPLGTDSAALNPKSGNDASRFVPEREWIARHGTLIKISVQAPTHENNEWKLTGQRISLELPLAVSVGDLKKTLTQLTKVPSNKQKLYAEPGGFLKDNQSLAYYNVVPDCVMTLSLKDPANFLQQHLDAETSVNKERSHRSGSNIGMDFAALDLCFWSASKAGVRNNSLKGQERQDQACALRML</sequence>
<accession>A0A5J4YYE9</accession>
<dbReference type="InterPro" id="IPR035563">
    <property type="entry name" value="SF3As1_ubi"/>
</dbReference>
<evidence type="ECO:0000256" key="5">
    <source>
        <dbReference type="ARBA" id="ARBA00023187"/>
    </source>
</evidence>
<evidence type="ECO:0000256" key="2">
    <source>
        <dbReference type="ARBA" id="ARBA00022664"/>
    </source>
</evidence>
<feature type="region of interest" description="Disordered" evidence="7">
    <location>
        <begin position="433"/>
        <end position="509"/>
    </location>
</feature>
<name>A0A5J4YYE9_PORPP</name>
<keyword evidence="5" id="KW-0508">mRNA splicing</keyword>
<dbReference type="Pfam" id="PF00240">
    <property type="entry name" value="ubiquitin"/>
    <property type="match status" value="1"/>
</dbReference>
<dbReference type="PANTHER" id="PTHR15316">
    <property type="entry name" value="SPLICEOSOME ASSOCIATED PROTEIN 114/SWAP SPLICING FACTOR-RELATED"/>
    <property type="match status" value="1"/>
</dbReference>
<keyword evidence="11" id="KW-1185">Reference proteome</keyword>
<dbReference type="GO" id="GO:0003723">
    <property type="term" value="F:RNA binding"/>
    <property type="evidence" value="ECO:0007669"/>
    <property type="project" value="InterPro"/>
</dbReference>
<dbReference type="InterPro" id="IPR035967">
    <property type="entry name" value="SWAP/Surp_sf"/>
</dbReference>
<proteinExistence type="predicted"/>
<dbReference type="InterPro" id="IPR000626">
    <property type="entry name" value="Ubiquitin-like_dom"/>
</dbReference>
<keyword evidence="2" id="KW-0507">mRNA processing</keyword>
<dbReference type="Pfam" id="PF12230">
    <property type="entry name" value="PRP21_like_P"/>
    <property type="match status" value="2"/>
</dbReference>
<dbReference type="SUPFAM" id="SSF109905">
    <property type="entry name" value="Surp module (SWAP domain)"/>
    <property type="match status" value="2"/>
</dbReference>
<feature type="domain" description="SURP motif" evidence="9">
    <location>
        <begin position="30"/>
        <end position="72"/>
    </location>
</feature>
<feature type="region of interest" description="Disordered" evidence="7">
    <location>
        <begin position="77"/>
        <end position="114"/>
    </location>
</feature>
<dbReference type="FunFam" id="1.10.10.790:FF:000002">
    <property type="entry name" value="Splicing factor 3A subunit 1"/>
    <property type="match status" value="1"/>
</dbReference>
<dbReference type="PROSITE" id="PS50053">
    <property type="entry name" value="UBIQUITIN_2"/>
    <property type="match status" value="1"/>
</dbReference>
<evidence type="ECO:0000256" key="7">
    <source>
        <dbReference type="SAM" id="MobiDB-lite"/>
    </source>
</evidence>
<dbReference type="OrthoDB" id="447637at2759"/>
<comment type="subcellular location">
    <subcellularLocation>
        <location evidence="1">Nucleus</location>
    </subcellularLocation>
</comment>
<dbReference type="CDD" id="cd01800">
    <property type="entry name" value="Ubl_SF3a120"/>
    <property type="match status" value="1"/>
</dbReference>
<gene>
    <name evidence="10" type="ORF">FVE85_1808</name>
</gene>
<evidence type="ECO:0000259" key="8">
    <source>
        <dbReference type="PROSITE" id="PS50053"/>
    </source>
</evidence>
<keyword evidence="4" id="KW-0677">Repeat</keyword>
<dbReference type="EMBL" id="VRMN01000003">
    <property type="protein sequence ID" value="KAA8495653.1"/>
    <property type="molecule type" value="Genomic_DNA"/>
</dbReference>
<organism evidence="10 11">
    <name type="scientific">Porphyridium purpureum</name>
    <name type="common">Red alga</name>
    <name type="synonym">Porphyridium cruentum</name>
    <dbReference type="NCBI Taxonomy" id="35688"/>
    <lineage>
        <taxon>Eukaryota</taxon>
        <taxon>Rhodophyta</taxon>
        <taxon>Bangiophyceae</taxon>
        <taxon>Porphyridiales</taxon>
        <taxon>Porphyridiaceae</taxon>
        <taxon>Porphyridium</taxon>
    </lineage>
</organism>
<dbReference type="InterPro" id="IPR022030">
    <property type="entry name" value="SF3A1_dom"/>
</dbReference>
<feature type="domain" description="Ubiquitin-like" evidence="8">
    <location>
        <begin position="526"/>
        <end position="611"/>
    </location>
</feature>
<keyword evidence="3" id="KW-0747">Spliceosome</keyword>
<evidence type="ECO:0000256" key="3">
    <source>
        <dbReference type="ARBA" id="ARBA00022728"/>
    </source>
</evidence>
<dbReference type="Gene3D" id="3.10.20.90">
    <property type="entry name" value="Phosphatidylinositol 3-kinase Catalytic Subunit, Chain A, domain 1"/>
    <property type="match status" value="1"/>
</dbReference>
<dbReference type="Gene3D" id="1.10.10.790">
    <property type="entry name" value="Surp module"/>
    <property type="match status" value="2"/>
</dbReference>
<feature type="compositionally biased region" description="Polar residues" evidence="7">
    <location>
        <begin position="434"/>
        <end position="451"/>
    </location>
</feature>
<dbReference type="PANTHER" id="PTHR15316:SF1">
    <property type="entry name" value="SPLICING FACTOR 3A SUBUNIT 1"/>
    <property type="match status" value="1"/>
</dbReference>
<feature type="region of interest" description="Disordered" evidence="7">
    <location>
        <begin position="1"/>
        <end position="27"/>
    </location>
</feature>
<dbReference type="InterPro" id="IPR029071">
    <property type="entry name" value="Ubiquitin-like_domsf"/>
</dbReference>
<evidence type="ECO:0000259" key="9">
    <source>
        <dbReference type="PROSITE" id="PS50128"/>
    </source>
</evidence>
<keyword evidence="6" id="KW-0539">Nucleus</keyword>
<dbReference type="GO" id="GO:0005686">
    <property type="term" value="C:U2 snRNP"/>
    <property type="evidence" value="ECO:0007669"/>
    <property type="project" value="TreeGrafter"/>
</dbReference>
<evidence type="ECO:0000313" key="11">
    <source>
        <dbReference type="Proteomes" id="UP000324585"/>
    </source>
</evidence>
<dbReference type="SMART" id="SM00648">
    <property type="entry name" value="SWAP"/>
    <property type="match status" value="2"/>
</dbReference>
<dbReference type="InterPro" id="IPR045146">
    <property type="entry name" value="SF3A1"/>
</dbReference>
<protein>
    <submittedName>
        <fullName evidence="10">Putative splicing factor 3A subunit 1</fullName>
    </submittedName>
</protein>
<dbReference type="Proteomes" id="UP000324585">
    <property type="component" value="Unassembled WGS sequence"/>
</dbReference>
<evidence type="ECO:0000256" key="1">
    <source>
        <dbReference type="ARBA" id="ARBA00004123"/>
    </source>
</evidence>
<dbReference type="SUPFAM" id="SSF54236">
    <property type="entry name" value="Ubiquitin-like"/>
    <property type="match status" value="1"/>
</dbReference>
<dbReference type="PROSITE" id="PS50128">
    <property type="entry name" value="SURP"/>
    <property type="match status" value="2"/>
</dbReference>
<dbReference type="InterPro" id="IPR000061">
    <property type="entry name" value="Surp"/>
</dbReference>
<dbReference type="OMA" id="HAYYRHR"/>
<feature type="compositionally biased region" description="Basic and acidic residues" evidence="7">
    <location>
        <begin position="77"/>
        <end position="106"/>
    </location>
</feature>
<comment type="caution">
    <text evidence="10">The sequence shown here is derived from an EMBL/GenBank/DDBJ whole genome shotgun (WGS) entry which is preliminary data.</text>
</comment>
<dbReference type="GO" id="GO:0045292">
    <property type="term" value="P:mRNA cis splicing, via spliceosome"/>
    <property type="evidence" value="ECO:0007669"/>
    <property type="project" value="InterPro"/>
</dbReference>
<evidence type="ECO:0000256" key="6">
    <source>
        <dbReference type="ARBA" id="ARBA00023242"/>
    </source>
</evidence>